<evidence type="ECO:0000313" key="3">
    <source>
        <dbReference type="Proteomes" id="UP000029921"/>
    </source>
</evidence>
<dbReference type="Proteomes" id="UP000029921">
    <property type="component" value="Unassembled WGS sequence"/>
</dbReference>
<dbReference type="EMBL" id="JRPE02000015">
    <property type="protein sequence ID" value="TLD91370.1"/>
    <property type="molecule type" value="Genomic_DNA"/>
</dbReference>
<protein>
    <recommendedName>
        <fullName evidence="4">Sel1 repeat family protein</fullName>
    </recommendedName>
</protein>
<dbReference type="RefSeq" id="WP_034588202.1">
    <property type="nucleotide sequence ID" value="NZ_JRPE02000015.1"/>
</dbReference>
<keyword evidence="3" id="KW-1185">Reference proteome</keyword>
<evidence type="ECO:0000256" key="1">
    <source>
        <dbReference type="SAM" id="SignalP"/>
    </source>
</evidence>
<feature type="chain" id="PRO_5020929803" description="Sel1 repeat family protein" evidence="1">
    <location>
        <begin position="20"/>
        <end position="215"/>
    </location>
</feature>
<dbReference type="AlphaFoldDB" id="A0A4U8SWN4"/>
<organism evidence="2 3">
    <name type="scientific">Helicobacter magdeburgensis</name>
    <dbReference type="NCBI Taxonomy" id="471858"/>
    <lineage>
        <taxon>Bacteria</taxon>
        <taxon>Pseudomonadati</taxon>
        <taxon>Campylobacterota</taxon>
        <taxon>Epsilonproteobacteria</taxon>
        <taxon>Campylobacterales</taxon>
        <taxon>Helicobacteraceae</taxon>
        <taxon>Helicobacter</taxon>
    </lineage>
</organism>
<reference evidence="2 3" key="1">
    <citation type="journal article" date="2014" name="Genome Announc.">
        <title>Draft genome sequences of eight enterohepatic helicobacter species isolated from both laboratory and wild rodents.</title>
        <authorList>
            <person name="Sheh A."/>
            <person name="Shen Z."/>
            <person name="Fox J.G."/>
        </authorList>
    </citation>
    <scope>NUCLEOTIDE SEQUENCE [LARGE SCALE GENOMIC DNA]</scope>
    <source>
        <strain evidence="2 3">MIT 96-1001</strain>
    </source>
</reference>
<sequence length="215" mass="24706">MKKILMPIAIIVSVCGLFASVPQKQKPKKLYGFEHFYIASLPDGASKNIQQTPLYQEALSLYYNADKHKPEKFTYRENGKRVSKQVAFPDFEKVRKTFLKSYIEEGNKAAGFMAAYVHKNYGDTYNLKGQLEYFNNVAALAKDGNCFGYVESAKYFSEGIADISYNEKQALKILRIAEKKCANNPDYSKRIAKELLIHKNGFYKEKYEAKQKEKK</sequence>
<accession>A0A4U8SWN4</accession>
<feature type="signal peptide" evidence="1">
    <location>
        <begin position="1"/>
        <end position="19"/>
    </location>
</feature>
<comment type="caution">
    <text evidence="2">The sequence shown here is derived from an EMBL/GenBank/DDBJ whole genome shotgun (WGS) entry which is preliminary data.</text>
</comment>
<keyword evidence="1" id="KW-0732">Signal</keyword>
<gene>
    <name evidence="2" type="ORF">LS74_009000</name>
</gene>
<proteinExistence type="predicted"/>
<evidence type="ECO:0000313" key="2">
    <source>
        <dbReference type="EMBL" id="TLD91370.1"/>
    </source>
</evidence>
<name>A0A4U8SWN4_9HELI</name>
<evidence type="ECO:0008006" key="4">
    <source>
        <dbReference type="Google" id="ProtNLM"/>
    </source>
</evidence>